<protein>
    <submittedName>
        <fullName evidence="1">(6-4)DNA photolyase protein</fullName>
        <ecNumber evidence="1">4.1.99.13</ecNumber>
    </submittedName>
</protein>
<evidence type="ECO:0000313" key="1">
    <source>
        <dbReference type="EMBL" id="KAH7681761.1"/>
    </source>
</evidence>
<accession>A0ACB7W2T4</accession>
<organism evidence="1 2">
    <name type="scientific">Dioscorea alata</name>
    <name type="common">Purple yam</name>
    <dbReference type="NCBI Taxonomy" id="55571"/>
    <lineage>
        <taxon>Eukaryota</taxon>
        <taxon>Viridiplantae</taxon>
        <taxon>Streptophyta</taxon>
        <taxon>Embryophyta</taxon>
        <taxon>Tracheophyta</taxon>
        <taxon>Spermatophyta</taxon>
        <taxon>Magnoliopsida</taxon>
        <taxon>Liliopsida</taxon>
        <taxon>Dioscoreales</taxon>
        <taxon>Dioscoreaceae</taxon>
        <taxon>Dioscorea</taxon>
    </lineage>
</organism>
<comment type="caution">
    <text evidence="1">The sequence shown here is derived from an EMBL/GenBank/DDBJ whole genome shotgun (WGS) entry which is preliminary data.</text>
</comment>
<name>A0ACB7W2T4_DIOAL</name>
<reference evidence="2" key="1">
    <citation type="journal article" date="2022" name="Nat. Commun.">
        <title>Chromosome evolution and the genetic basis of agronomically important traits in greater yam.</title>
        <authorList>
            <person name="Bredeson J.V."/>
            <person name="Lyons J.B."/>
            <person name="Oniyinde I.O."/>
            <person name="Okereke N.R."/>
            <person name="Kolade O."/>
            <person name="Nnabue I."/>
            <person name="Nwadili C.O."/>
            <person name="Hribova E."/>
            <person name="Parker M."/>
            <person name="Nwogha J."/>
            <person name="Shu S."/>
            <person name="Carlson J."/>
            <person name="Kariba R."/>
            <person name="Muthemba S."/>
            <person name="Knop K."/>
            <person name="Barton G.J."/>
            <person name="Sherwood A.V."/>
            <person name="Lopez-Montes A."/>
            <person name="Asiedu R."/>
            <person name="Jamnadass R."/>
            <person name="Muchugi A."/>
            <person name="Goodstein D."/>
            <person name="Egesi C.N."/>
            <person name="Featherston J."/>
            <person name="Asfaw A."/>
            <person name="Simpson G.G."/>
            <person name="Dolezel J."/>
            <person name="Hendre P.S."/>
            <person name="Van Deynze A."/>
            <person name="Kumar P.L."/>
            <person name="Obidiegwu J.E."/>
            <person name="Bhattacharjee R."/>
            <person name="Rokhsar D.S."/>
        </authorList>
    </citation>
    <scope>NUCLEOTIDE SEQUENCE [LARGE SCALE GENOMIC DNA]</scope>
    <source>
        <strain evidence="2">cv. TDa95/00328</strain>
    </source>
</reference>
<sequence length="112" mass="12550">METGCGSLIHPSSTSITAYTPPLHLEKNMPKKYIYEPWSAPLSVQEKAKCVIGRDYPKPVVNHGIASKECKRRIGEAYALNLPSDSLETEEKLCGLRRKLEEDNKDIATYIS</sequence>
<keyword evidence="2" id="KW-1185">Reference proteome</keyword>
<keyword evidence="1" id="KW-0456">Lyase</keyword>
<dbReference type="EMBL" id="CM037015">
    <property type="protein sequence ID" value="KAH7681761.1"/>
    <property type="molecule type" value="Genomic_DNA"/>
</dbReference>
<evidence type="ECO:0000313" key="2">
    <source>
        <dbReference type="Proteomes" id="UP000827976"/>
    </source>
</evidence>
<proteinExistence type="predicted"/>
<gene>
    <name evidence="1" type="ORF">IHE45_05G077600</name>
</gene>
<dbReference type="EC" id="4.1.99.13" evidence="1"/>
<dbReference type="Proteomes" id="UP000827976">
    <property type="component" value="Chromosome 5"/>
</dbReference>